<gene>
    <name evidence="2" type="ORF">MEUPH1_LOCUS24783</name>
</gene>
<evidence type="ECO:0000313" key="3">
    <source>
        <dbReference type="Proteomes" id="UP001160148"/>
    </source>
</evidence>
<keyword evidence="3" id="KW-1185">Reference proteome</keyword>
<evidence type="ECO:0000256" key="1">
    <source>
        <dbReference type="SAM" id="MobiDB-lite"/>
    </source>
</evidence>
<dbReference type="EMBL" id="CARXXK010000481">
    <property type="protein sequence ID" value="CAI6370685.1"/>
    <property type="molecule type" value="Genomic_DNA"/>
</dbReference>
<accession>A0AAV0XQC2</accession>
<dbReference type="AlphaFoldDB" id="A0AAV0XQC2"/>
<comment type="caution">
    <text evidence="2">The sequence shown here is derived from an EMBL/GenBank/DDBJ whole genome shotgun (WGS) entry which is preliminary data.</text>
</comment>
<protein>
    <submittedName>
        <fullName evidence="2">Uncharacterized protein</fullName>
    </submittedName>
</protein>
<sequence>MCEDYDKVLENKISGYCNSLNKKWTSSKRTLNVFRKYNEKWLNLNFNIGLPPRELHCNLSTSEMSLPSTSTVNVGRPIKPFIQCSDKTKRRKIKSILNENSKDKIIFATKTILYSDGNRAAADLLKQSTEYSPQRALKIKHTYNNRLSVVKPYTADEALALIIDAKLTKFSYSMLRKGSKQRKADIYPSYNKIKESKIKCYPDNYKVNEYGASIPLQNLVNHTAKRLLESLNISDQNLNELKNLHLHFKWGCDGSSGHSEYHQKFIETEVESGIVSMNEKCDGNLFLFSLVPLQLEGSKNNSDSISVLWKNQKSSSTRYCRPIKFLFEKETAFNTKSEVSKIKKEINELKPFEGPNSVKINFFFYLTMVDGKIINTLCNSSSQTCNICKCFPKDMNNLEIIYSLKCNDDNLQYGLSPLHAWIKCLECMLHIAYKKGILESNKRASVEQKNEMAIQKKKIQNGLWVKLGIKVDKVVQGKGTSNTGNIGRRFFEHAKEVSEITGLNKILIERFKVILSILACSYNVNSEKYDNYAKDTLKLYLQLYPWYRMPPSVHKILVHGSRAIQLAHFPIGILSEEAQEARNKDYIRFRRQNTRKTSRIDTNTDILHMFLISSDPLITSKSTQNIKKKNNALCSEAMNLLSDIIETHTTRDLELDSNDSTEDSEFDSSDCSIDIDSDES</sequence>
<dbReference type="Proteomes" id="UP001160148">
    <property type="component" value="Unassembled WGS sequence"/>
</dbReference>
<reference evidence="2 3" key="1">
    <citation type="submission" date="2023-01" db="EMBL/GenBank/DDBJ databases">
        <authorList>
            <person name="Whitehead M."/>
        </authorList>
    </citation>
    <scope>NUCLEOTIDE SEQUENCE [LARGE SCALE GENOMIC DNA]</scope>
</reference>
<proteinExistence type="predicted"/>
<name>A0AAV0XQC2_9HEMI</name>
<evidence type="ECO:0000313" key="2">
    <source>
        <dbReference type="EMBL" id="CAI6370685.1"/>
    </source>
</evidence>
<feature type="region of interest" description="Disordered" evidence="1">
    <location>
        <begin position="655"/>
        <end position="680"/>
    </location>
</feature>
<organism evidence="2 3">
    <name type="scientific">Macrosiphum euphorbiae</name>
    <name type="common">potato aphid</name>
    <dbReference type="NCBI Taxonomy" id="13131"/>
    <lineage>
        <taxon>Eukaryota</taxon>
        <taxon>Metazoa</taxon>
        <taxon>Ecdysozoa</taxon>
        <taxon>Arthropoda</taxon>
        <taxon>Hexapoda</taxon>
        <taxon>Insecta</taxon>
        <taxon>Pterygota</taxon>
        <taxon>Neoptera</taxon>
        <taxon>Paraneoptera</taxon>
        <taxon>Hemiptera</taxon>
        <taxon>Sternorrhyncha</taxon>
        <taxon>Aphidomorpha</taxon>
        <taxon>Aphidoidea</taxon>
        <taxon>Aphididae</taxon>
        <taxon>Macrosiphini</taxon>
        <taxon>Macrosiphum</taxon>
    </lineage>
</organism>